<proteinExistence type="predicted"/>
<gene>
    <name evidence="1" type="ORF">GOCE00092_LOCUS17293</name>
</gene>
<organism evidence="1">
    <name type="scientific">Grammatophora oceanica</name>
    <dbReference type="NCBI Taxonomy" id="210454"/>
    <lineage>
        <taxon>Eukaryota</taxon>
        <taxon>Sar</taxon>
        <taxon>Stramenopiles</taxon>
        <taxon>Ochrophyta</taxon>
        <taxon>Bacillariophyta</taxon>
        <taxon>Fragilariophyceae</taxon>
        <taxon>Fragilariophycidae</taxon>
        <taxon>Rhabdonematales</taxon>
        <taxon>Grammatophoraceae</taxon>
        <taxon>Grammatophora</taxon>
    </lineage>
</organism>
<sequence length="120" mass="13366">METGSDRNAYIVLKSSSPDNPPSKSLPADDASTHFTILLYTAKFFAYPIIPATDPSKIPLLLVNPYFYVRFLFRTSSKRRVLHCTGFYDLCLAFDHTFGAEFIGLSSGHVALVSRLVCAR</sequence>
<protein>
    <submittedName>
        <fullName evidence="1">Uncharacterized protein</fullName>
    </submittedName>
</protein>
<reference evidence="1" key="1">
    <citation type="submission" date="2021-01" db="EMBL/GenBank/DDBJ databases">
        <authorList>
            <person name="Corre E."/>
            <person name="Pelletier E."/>
            <person name="Niang G."/>
            <person name="Scheremetjew M."/>
            <person name="Finn R."/>
            <person name="Kale V."/>
            <person name="Holt S."/>
            <person name="Cochrane G."/>
            <person name="Meng A."/>
            <person name="Brown T."/>
            <person name="Cohen L."/>
        </authorList>
    </citation>
    <scope>NUCLEOTIDE SEQUENCE</scope>
    <source>
        <strain evidence="1">CCMP 410</strain>
    </source>
</reference>
<name>A0A7S1VAS1_9STRA</name>
<accession>A0A7S1VAS1</accession>
<dbReference type="AlphaFoldDB" id="A0A7S1VAS1"/>
<evidence type="ECO:0000313" key="1">
    <source>
        <dbReference type="EMBL" id="CAD9291854.1"/>
    </source>
</evidence>
<dbReference type="EMBL" id="HBGK01033276">
    <property type="protein sequence ID" value="CAD9291854.1"/>
    <property type="molecule type" value="Transcribed_RNA"/>
</dbReference>